<comment type="caution">
    <text evidence="7">The sequence shown here is derived from an EMBL/GenBank/DDBJ whole genome shotgun (WGS) entry which is preliminary data.</text>
</comment>
<evidence type="ECO:0000256" key="5">
    <source>
        <dbReference type="SAM" id="Phobius"/>
    </source>
</evidence>
<feature type="transmembrane region" description="Helical" evidence="5">
    <location>
        <begin position="165"/>
        <end position="187"/>
    </location>
</feature>
<evidence type="ECO:0000313" key="7">
    <source>
        <dbReference type="EMBL" id="OGG02984.1"/>
    </source>
</evidence>
<sequence length="310" mass="34730">MLGNVSLFLFALLTLWLGAGIIVYSLDKISKQLEISAFAVSFFILGLLTSLPELSVGINSILENRPEIFVGDLIGGSLTLFIFVIPLLAILSKRITLSHQMSTLKLIFSLYVVGLPAILIIDNNLTIPESLLLIFVYFVLFYNMEKRKGILDHLKNNILVAKKHNLFEFTKIIAGAFVVFMSSSILVEKTIYFSQVFKITPYLISLLVLSLGTNLPEISIALRSVVSGNKQIAFGNYLGSAATNTLLMGILTIFNRKPIFLENHFLLTFLFMATGLFLFYYFTRSKNDISRNEGVILIFLYLVFLAVELI</sequence>
<dbReference type="InterPro" id="IPR004837">
    <property type="entry name" value="NaCa_Exmemb"/>
</dbReference>
<keyword evidence="3 5" id="KW-1133">Transmembrane helix</keyword>
<dbReference type="GO" id="GO:0006874">
    <property type="term" value="P:intracellular calcium ion homeostasis"/>
    <property type="evidence" value="ECO:0007669"/>
    <property type="project" value="TreeGrafter"/>
</dbReference>
<accession>A0A1F5YSB1</accession>
<evidence type="ECO:0000256" key="2">
    <source>
        <dbReference type="ARBA" id="ARBA00022692"/>
    </source>
</evidence>
<evidence type="ECO:0000256" key="3">
    <source>
        <dbReference type="ARBA" id="ARBA00022989"/>
    </source>
</evidence>
<name>A0A1F5YSB1_9BACT</name>
<proteinExistence type="predicted"/>
<evidence type="ECO:0000256" key="4">
    <source>
        <dbReference type="ARBA" id="ARBA00023136"/>
    </source>
</evidence>
<organism evidence="7 8">
    <name type="scientific">Candidatus Gottesmanbacteria bacterium RBG_16_37_8</name>
    <dbReference type="NCBI Taxonomy" id="1798371"/>
    <lineage>
        <taxon>Bacteria</taxon>
        <taxon>Candidatus Gottesmaniibacteriota</taxon>
    </lineage>
</organism>
<dbReference type="EMBL" id="MFJA01000044">
    <property type="protein sequence ID" value="OGG02984.1"/>
    <property type="molecule type" value="Genomic_DNA"/>
</dbReference>
<reference evidence="7 8" key="1">
    <citation type="journal article" date="2016" name="Nat. Commun.">
        <title>Thousands of microbial genomes shed light on interconnected biogeochemical processes in an aquifer system.</title>
        <authorList>
            <person name="Anantharaman K."/>
            <person name="Brown C.T."/>
            <person name="Hug L.A."/>
            <person name="Sharon I."/>
            <person name="Castelle C.J."/>
            <person name="Probst A.J."/>
            <person name="Thomas B.C."/>
            <person name="Singh A."/>
            <person name="Wilkins M.J."/>
            <person name="Karaoz U."/>
            <person name="Brodie E.L."/>
            <person name="Williams K.H."/>
            <person name="Hubbard S.S."/>
            <person name="Banfield J.F."/>
        </authorList>
    </citation>
    <scope>NUCLEOTIDE SEQUENCE [LARGE SCALE GENOMIC DNA]</scope>
</reference>
<feature type="transmembrane region" description="Helical" evidence="5">
    <location>
        <begin position="199"/>
        <end position="222"/>
    </location>
</feature>
<dbReference type="GO" id="GO:0008273">
    <property type="term" value="F:calcium, potassium:sodium antiporter activity"/>
    <property type="evidence" value="ECO:0007669"/>
    <property type="project" value="TreeGrafter"/>
</dbReference>
<dbReference type="Gene3D" id="1.20.1420.30">
    <property type="entry name" value="NCX, central ion-binding region"/>
    <property type="match status" value="1"/>
</dbReference>
<dbReference type="PANTHER" id="PTHR10846:SF8">
    <property type="entry name" value="INNER MEMBRANE PROTEIN YRBG"/>
    <property type="match status" value="1"/>
</dbReference>
<feature type="transmembrane region" description="Helical" evidence="5">
    <location>
        <begin position="127"/>
        <end position="144"/>
    </location>
</feature>
<dbReference type="STRING" id="1798371.A2W14_04355"/>
<protein>
    <recommendedName>
        <fullName evidence="6">Sodium/calcium exchanger membrane region domain-containing protein</fullName>
    </recommendedName>
</protein>
<dbReference type="Proteomes" id="UP000176665">
    <property type="component" value="Unassembled WGS sequence"/>
</dbReference>
<feature type="transmembrane region" description="Helical" evidence="5">
    <location>
        <begin position="68"/>
        <end position="91"/>
    </location>
</feature>
<dbReference type="InterPro" id="IPR004481">
    <property type="entry name" value="K/Na/Ca-exchanger"/>
</dbReference>
<dbReference type="GO" id="GO:0005886">
    <property type="term" value="C:plasma membrane"/>
    <property type="evidence" value="ECO:0007669"/>
    <property type="project" value="TreeGrafter"/>
</dbReference>
<feature type="domain" description="Sodium/calcium exchanger membrane region" evidence="6">
    <location>
        <begin position="6"/>
        <end position="141"/>
    </location>
</feature>
<evidence type="ECO:0000313" key="8">
    <source>
        <dbReference type="Proteomes" id="UP000176665"/>
    </source>
</evidence>
<feature type="transmembrane region" description="Helical" evidence="5">
    <location>
        <begin position="234"/>
        <end position="253"/>
    </location>
</feature>
<dbReference type="InterPro" id="IPR044880">
    <property type="entry name" value="NCX_ion-bd_dom_sf"/>
</dbReference>
<feature type="transmembrane region" description="Helical" evidence="5">
    <location>
        <begin position="38"/>
        <end position="62"/>
    </location>
</feature>
<evidence type="ECO:0000259" key="6">
    <source>
        <dbReference type="Pfam" id="PF01699"/>
    </source>
</evidence>
<dbReference type="AlphaFoldDB" id="A0A1F5YSB1"/>
<feature type="transmembrane region" description="Helical" evidence="5">
    <location>
        <begin position="294"/>
        <end position="309"/>
    </location>
</feature>
<feature type="transmembrane region" description="Helical" evidence="5">
    <location>
        <begin position="6"/>
        <end position="26"/>
    </location>
</feature>
<comment type="subcellular location">
    <subcellularLocation>
        <location evidence="1">Membrane</location>
        <topology evidence="1">Multi-pass membrane protein</topology>
    </subcellularLocation>
</comment>
<keyword evidence="2 5" id="KW-0812">Transmembrane</keyword>
<feature type="domain" description="Sodium/calcium exchanger membrane region" evidence="6">
    <location>
        <begin position="172"/>
        <end position="307"/>
    </location>
</feature>
<keyword evidence="4 5" id="KW-0472">Membrane</keyword>
<feature type="transmembrane region" description="Helical" evidence="5">
    <location>
        <begin position="265"/>
        <end position="282"/>
    </location>
</feature>
<feature type="transmembrane region" description="Helical" evidence="5">
    <location>
        <begin position="103"/>
        <end position="121"/>
    </location>
</feature>
<dbReference type="Pfam" id="PF01699">
    <property type="entry name" value="Na_Ca_ex"/>
    <property type="match status" value="2"/>
</dbReference>
<gene>
    <name evidence="7" type="ORF">A2W14_04355</name>
</gene>
<evidence type="ECO:0000256" key="1">
    <source>
        <dbReference type="ARBA" id="ARBA00004141"/>
    </source>
</evidence>
<dbReference type="GO" id="GO:0005262">
    <property type="term" value="F:calcium channel activity"/>
    <property type="evidence" value="ECO:0007669"/>
    <property type="project" value="TreeGrafter"/>
</dbReference>
<dbReference type="PANTHER" id="PTHR10846">
    <property type="entry name" value="SODIUM/POTASSIUM/CALCIUM EXCHANGER"/>
    <property type="match status" value="1"/>
</dbReference>